<dbReference type="Pfam" id="PF02517">
    <property type="entry name" value="Rce1-like"/>
    <property type="match status" value="1"/>
</dbReference>
<dbReference type="GO" id="GO:0080120">
    <property type="term" value="P:CAAX-box protein maturation"/>
    <property type="evidence" value="ECO:0007669"/>
    <property type="project" value="UniProtKB-ARBA"/>
</dbReference>
<dbReference type="PANTHER" id="PTHR43592:SF15">
    <property type="entry name" value="CAAX AMINO TERMINAL PROTEASE FAMILY PROTEIN"/>
    <property type="match status" value="1"/>
</dbReference>
<feature type="transmembrane region" description="Helical" evidence="1">
    <location>
        <begin position="16"/>
        <end position="36"/>
    </location>
</feature>
<evidence type="ECO:0000313" key="3">
    <source>
        <dbReference type="EMBL" id="OZM57239.1"/>
    </source>
</evidence>
<feature type="transmembrane region" description="Helical" evidence="1">
    <location>
        <begin position="118"/>
        <end position="137"/>
    </location>
</feature>
<dbReference type="RefSeq" id="WP_094923722.1">
    <property type="nucleotide sequence ID" value="NZ_NPIA01000003.1"/>
</dbReference>
<feature type="transmembrane region" description="Helical" evidence="1">
    <location>
        <begin position="95"/>
        <end position="112"/>
    </location>
</feature>
<keyword evidence="4" id="KW-1185">Reference proteome</keyword>
<evidence type="ECO:0000256" key="1">
    <source>
        <dbReference type="SAM" id="Phobius"/>
    </source>
</evidence>
<name>A0A263BU36_9BACI</name>
<protein>
    <recommendedName>
        <fullName evidence="2">CAAX prenyl protease 2/Lysostaphin resistance protein A-like domain-containing protein</fullName>
    </recommendedName>
</protein>
<feature type="transmembrane region" description="Helical" evidence="1">
    <location>
        <begin position="56"/>
        <end position="74"/>
    </location>
</feature>
<evidence type="ECO:0000259" key="2">
    <source>
        <dbReference type="Pfam" id="PF02517"/>
    </source>
</evidence>
<dbReference type="PANTHER" id="PTHR43592">
    <property type="entry name" value="CAAX AMINO TERMINAL PROTEASE"/>
    <property type="match status" value="1"/>
</dbReference>
<organism evidence="3 4">
    <name type="scientific">Lottiidibacillus patelloidae</name>
    <dbReference type="NCBI Taxonomy" id="2670334"/>
    <lineage>
        <taxon>Bacteria</taxon>
        <taxon>Bacillati</taxon>
        <taxon>Bacillota</taxon>
        <taxon>Bacilli</taxon>
        <taxon>Bacillales</taxon>
        <taxon>Bacillaceae</taxon>
        <taxon>Lottiidibacillus</taxon>
    </lineage>
</organism>
<dbReference type="InterPro" id="IPR003675">
    <property type="entry name" value="Rce1/LyrA-like_dom"/>
</dbReference>
<feature type="transmembrane region" description="Helical" evidence="1">
    <location>
        <begin position="169"/>
        <end position="187"/>
    </location>
</feature>
<dbReference type="AlphaFoldDB" id="A0A263BU36"/>
<dbReference type="EMBL" id="NPIA01000003">
    <property type="protein sequence ID" value="OZM57239.1"/>
    <property type="molecule type" value="Genomic_DNA"/>
</dbReference>
<feature type="domain" description="CAAX prenyl protease 2/Lysostaphin resistance protein A-like" evidence="2">
    <location>
        <begin position="97"/>
        <end position="179"/>
    </location>
</feature>
<evidence type="ECO:0000313" key="4">
    <source>
        <dbReference type="Proteomes" id="UP000217083"/>
    </source>
</evidence>
<keyword evidence="1" id="KW-0812">Transmembrane</keyword>
<reference evidence="3 4" key="2">
    <citation type="submission" date="2017-09" db="EMBL/GenBank/DDBJ databases">
        <title>Bacillus patelloidae sp. nov., isolated from the intestinal tract of a marine limpet.</title>
        <authorList>
            <person name="Liu R."/>
            <person name="Dong C."/>
            <person name="Shao Z."/>
        </authorList>
    </citation>
    <scope>NUCLEOTIDE SEQUENCE [LARGE SCALE GENOMIC DNA]</scope>
    <source>
        <strain evidence="3 4">SA5d-4</strain>
    </source>
</reference>
<keyword evidence="1" id="KW-0472">Membrane</keyword>
<keyword evidence="1" id="KW-1133">Transmembrane helix</keyword>
<reference evidence="4" key="1">
    <citation type="submission" date="2017-08" db="EMBL/GenBank/DDBJ databases">
        <authorList>
            <person name="Huang Z."/>
        </authorList>
    </citation>
    <scope>NUCLEOTIDE SEQUENCE [LARGE SCALE GENOMIC DNA]</scope>
    <source>
        <strain evidence="4">SA5d-4</strain>
    </source>
</reference>
<feature type="transmembrane region" description="Helical" evidence="1">
    <location>
        <begin position="144"/>
        <end position="163"/>
    </location>
</feature>
<dbReference type="Proteomes" id="UP000217083">
    <property type="component" value="Unassembled WGS sequence"/>
</dbReference>
<proteinExistence type="predicted"/>
<gene>
    <name evidence="3" type="ORF">CIB95_07180</name>
</gene>
<accession>A0A263BU36</accession>
<sequence length="192" mass="22062">MMNQKELIKRLSDKELLLNVYATQVLVFIIGFILYYFLFDDLFAITDYLNFNVNQILIYSIPTAALVIIIDIIISKQVPKQLIDDGGINQRIFQHLSLSNIILLSATVSIVEEFVFRGVLQVKFGLVLASIIFALLHFRYLKKVVMLTLVVAISFLLGLLFYWTNNLLVTIVTHFLIDVTLGIFVRYKLINL</sequence>
<dbReference type="GO" id="GO:0004175">
    <property type="term" value="F:endopeptidase activity"/>
    <property type="evidence" value="ECO:0007669"/>
    <property type="project" value="UniProtKB-ARBA"/>
</dbReference>
<comment type="caution">
    <text evidence="3">The sequence shown here is derived from an EMBL/GenBank/DDBJ whole genome shotgun (WGS) entry which is preliminary data.</text>
</comment>